<dbReference type="Gene3D" id="2.60.120.10">
    <property type="entry name" value="Jelly Rolls"/>
    <property type="match status" value="1"/>
</dbReference>
<name>A0A0N1F7H3_9HYPH</name>
<dbReference type="CDD" id="cd02226">
    <property type="entry name" value="cupin_YdbB-like"/>
    <property type="match status" value="1"/>
</dbReference>
<dbReference type="SUPFAM" id="SSF51182">
    <property type="entry name" value="RmlC-like cupins"/>
    <property type="match status" value="1"/>
</dbReference>
<evidence type="ECO:0000313" key="3">
    <source>
        <dbReference type="Proteomes" id="UP000037822"/>
    </source>
</evidence>
<feature type="domain" description="Cupin type-2" evidence="1">
    <location>
        <begin position="39"/>
        <end position="98"/>
    </location>
</feature>
<dbReference type="RefSeq" id="WP_054207861.1">
    <property type="nucleotide sequence ID" value="NZ_LGSZ01000022.1"/>
</dbReference>
<dbReference type="PANTHER" id="PTHR36114:SF1">
    <property type="entry name" value="16.7 KDA PROTEIN IN WHIE LOCUS"/>
    <property type="match status" value="1"/>
</dbReference>
<dbReference type="InterPro" id="IPR052044">
    <property type="entry name" value="PKS_Associated_Protein"/>
</dbReference>
<evidence type="ECO:0000313" key="2">
    <source>
        <dbReference type="EMBL" id="KPH82199.1"/>
    </source>
</evidence>
<dbReference type="Pfam" id="PF07883">
    <property type="entry name" value="Cupin_2"/>
    <property type="match status" value="1"/>
</dbReference>
<accession>A0A0N1F7H3</accession>
<dbReference type="InterPro" id="IPR013096">
    <property type="entry name" value="Cupin_2"/>
</dbReference>
<reference evidence="2 3" key="1">
    <citation type="submission" date="2015-07" db="EMBL/GenBank/DDBJ databases">
        <title>Whole genome sequencing of Bosea vaviloviae isolated from cave pool.</title>
        <authorList>
            <person name="Tan N.E.H."/>
            <person name="Lee Y.P."/>
            <person name="Gan H.M."/>
            <person name="Barton H."/>
            <person name="Savka M.A."/>
        </authorList>
    </citation>
    <scope>NUCLEOTIDE SEQUENCE [LARGE SCALE GENOMIC DNA]</scope>
    <source>
        <strain evidence="2 3">SD260</strain>
    </source>
</reference>
<comment type="caution">
    <text evidence="2">The sequence shown here is derived from an EMBL/GenBank/DDBJ whole genome shotgun (WGS) entry which is preliminary data.</text>
</comment>
<dbReference type="Proteomes" id="UP000037822">
    <property type="component" value="Unassembled WGS sequence"/>
</dbReference>
<dbReference type="InterPro" id="IPR014710">
    <property type="entry name" value="RmlC-like_jellyroll"/>
</dbReference>
<sequence length="125" mass="13778">MASGKSLDAEFAAVTEHWSPRVIAEANGQYVKIARVEGELVWHAHAEEDEFFLCQRGVFGLRFRDGSQVLLNPGDFHVVPRGVEHLPFTVGGEAQVLFVEPAATKHTGEVESERTRSIASQLAHI</sequence>
<evidence type="ECO:0000259" key="1">
    <source>
        <dbReference type="Pfam" id="PF07883"/>
    </source>
</evidence>
<proteinExistence type="predicted"/>
<gene>
    <name evidence="2" type="ORF">AE618_04625</name>
</gene>
<dbReference type="PATRIC" id="fig|1526658.3.peg.3264"/>
<dbReference type="EMBL" id="LGSZ01000022">
    <property type="protein sequence ID" value="KPH82199.1"/>
    <property type="molecule type" value="Genomic_DNA"/>
</dbReference>
<dbReference type="AlphaFoldDB" id="A0A0N1F7H3"/>
<dbReference type="OrthoDB" id="9794183at2"/>
<dbReference type="PANTHER" id="PTHR36114">
    <property type="entry name" value="16.7 KDA PROTEIN IN WHIE LOCUS"/>
    <property type="match status" value="1"/>
</dbReference>
<protein>
    <recommendedName>
        <fullName evidence="1">Cupin type-2 domain-containing protein</fullName>
    </recommendedName>
</protein>
<dbReference type="InterPro" id="IPR011051">
    <property type="entry name" value="RmlC_Cupin_sf"/>
</dbReference>
<organism evidence="2 3">
    <name type="scientific">Bosea vaviloviae</name>
    <dbReference type="NCBI Taxonomy" id="1526658"/>
    <lineage>
        <taxon>Bacteria</taxon>
        <taxon>Pseudomonadati</taxon>
        <taxon>Pseudomonadota</taxon>
        <taxon>Alphaproteobacteria</taxon>
        <taxon>Hyphomicrobiales</taxon>
        <taxon>Boseaceae</taxon>
        <taxon>Bosea</taxon>
    </lineage>
</organism>
<keyword evidence="3" id="KW-1185">Reference proteome</keyword>